<dbReference type="InterPro" id="IPR024560">
    <property type="entry name" value="UPF0313_C"/>
</dbReference>
<organism evidence="9 10">
    <name type="scientific">Persicobacter psychrovividus</name>
    <dbReference type="NCBI Taxonomy" id="387638"/>
    <lineage>
        <taxon>Bacteria</taxon>
        <taxon>Pseudomonadati</taxon>
        <taxon>Bacteroidota</taxon>
        <taxon>Cytophagia</taxon>
        <taxon>Cytophagales</taxon>
        <taxon>Persicobacteraceae</taxon>
        <taxon>Persicobacter</taxon>
    </lineage>
</organism>
<keyword evidence="9" id="KW-0614">Plasmid</keyword>
<evidence type="ECO:0000313" key="9">
    <source>
        <dbReference type="EMBL" id="BDD01742.1"/>
    </source>
</evidence>
<dbReference type="PROSITE" id="PS51918">
    <property type="entry name" value="RADICAL_SAM"/>
    <property type="match status" value="1"/>
</dbReference>
<keyword evidence="3 6" id="KW-0479">Metal-binding</keyword>
<dbReference type="PROSITE" id="PS01278">
    <property type="entry name" value="MTTASE_RADICAL"/>
    <property type="match status" value="1"/>
</dbReference>
<geneLocation type="plasmid" evidence="9 10">
    <name>pPP3</name>
</geneLocation>
<dbReference type="HAMAP" id="MF_01251">
    <property type="entry name" value="UPF0313"/>
    <property type="match status" value="1"/>
</dbReference>
<dbReference type="InterPro" id="IPR023404">
    <property type="entry name" value="rSAM_horseshoe"/>
</dbReference>
<keyword evidence="4 6" id="KW-0408">Iron</keyword>
<evidence type="ECO:0000256" key="4">
    <source>
        <dbReference type="ARBA" id="ARBA00023004"/>
    </source>
</evidence>
<dbReference type="PANTHER" id="PTHR32331:SF0">
    <property type="entry name" value="UPF0313 PROTEIN YGIQ"/>
    <property type="match status" value="1"/>
</dbReference>
<dbReference type="SFLD" id="SFLDS00029">
    <property type="entry name" value="Radical_SAM"/>
    <property type="match status" value="1"/>
</dbReference>
<dbReference type="SFLD" id="SFLDG01082">
    <property type="entry name" value="B12-binding_domain_containing"/>
    <property type="match status" value="1"/>
</dbReference>
<feature type="domain" description="Radical SAM core" evidence="8">
    <location>
        <begin position="311"/>
        <end position="590"/>
    </location>
</feature>
<dbReference type="SMART" id="SM00729">
    <property type="entry name" value="Elp3"/>
    <property type="match status" value="1"/>
</dbReference>
<dbReference type="SFLD" id="SFLDG01069">
    <property type="entry name" value="UPF0313"/>
    <property type="match status" value="1"/>
</dbReference>
<reference evidence="9 10" key="1">
    <citation type="submission" date="2021-12" db="EMBL/GenBank/DDBJ databases">
        <title>Genome sequencing of bacteria with rrn-lacking chromosome and rrn-plasmid.</title>
        <authorList>
            <person name="Anda M."/>
            <person name="Iwasaki W."/>
        </authorList>
    </citation>
    <scope>NUCLEOTIDE SEQUENCE [LARGE SCALE GENOMIC DNA]</scope>
    <source>
        <strain evidence="9 10">NBRC 101262</strain>
        <plasmid evidence="9 10">pPP3</plasmid>
    </source>
</reference>
<dbReference type="InterPro" id="IPR007197">
    <property type="entry name" value="rSAM"/>
</dbReference>
<dbReference type="InterPro" id="IPR020612">
    <property type="entry name" value="Methylthiotransferase_CS"/>
</dbReference>
<feature type="region of interest" description="Disordered" evidence="7">
    <location>
        <begin position="616"/>
        <end position="693"/>
    </location>
</feature>
<proteinExistence type="inferred from homology"/>
<evidence type="ECO:0000256" key="7">
    <source>
        <dbReference type="SAM" id="MobiDB-lite"/>
    </source>
</evidence>
<dbReference type="InterPro" id="IPR013704">
    <property type="entry name" value="UPF0313_N"/>
</dbReference>
<evidence type="ECO:0000256" key="1">
    <source>
        <dbReference type="ARBA" id="ARBA00022485"/>
    </source>
</evidence>
<dbReference type="Pfam" id="PF08497">
    <property type="entry name" value="Radical_SAM_N"/>
    <property type="match status" value="1"/>
</dbReference>
<evidence type="ECO:0000256" key="6">
    <source>
        <dbReference type="HAMAP-Rule" id="MF_01251"/>
    </source>
</evidence>
<dbReference type="Proteomes" id="UP001354989">
    <property type="component" value="Plasmid pPP3"/>
</dbReference>
<feature type="binding site" evidence="6">
    <location>
        <position position="325"/>
    </location>
    <ligand>
        <name>[4Fe-4S] cluster</name>
        <dbReference type="ChEBI" id="CHEBI:49883"/>
        <note>4Fe-4S-S-AdoMet</note>
    </ligand>
</feature>
<evidence type="ECO:0000256" key="5">
    <source>
        <dbReference type="ARBA" id="ARBA00023014"/>
    </source>
</evidence>
<dbReference type="InterPro" id="IPR058240">
    <property type="entry name" value="rSAM_sf"/>
</dbReference>
<evidence type="ECO:0000256" key="3">
    <source>
        <dbReference type="ARBA" id="ARBA00022723"/>
    </source>
</evidence>
<feature type="binding site" evidence="6">
    <location>
        <position position="332"/>
    </location>
    <ligand>
        <name>[4Fe-4S] cluster</name>
        <dbReference type="ChEBI" id="CHEBI:49883"/>
        <note>4Fe-4S-S-AdoMet</note>
    </ligand>
</feature>
<dbReference type="InterPro" id="IPR022946">
    <property type="entry name" value="UPF0313"/>
</dbReference>
<keyword evidence="2 6" id="KW-0949">S-adenosyl-L-methionine</keyword>
<comment type="similarity">
    <text evidence="6">Belongs to the UPF0313 family.</text>
</comment>
<evidence type="ECO:0000256" key="2">
    <source>
        <dbReference type="ARBA" id="ARBA00022691"/>
    </source>
</evidence>
<dbReference type="Pfam" id="PF11842">
    <property type="entry name" value="DUF3362"/>
    <property type="match status" value="1"/>
</dbReference>
<keyword evidence="10" id="KW-1185">Reference proteome</keyword>
<feature type="compositionally biased region" description="Polar residues" evidence="7">
    <location>
        <begin position="646"/>
        <end position="655"/>
    </location>
</feature>
<gene>
    <name evidence="9" type="ORF">PEPS_40220</name>
</gene>
<protein>
    <submittedName>
        <fullName evidence="9">UPF0313 protein</fullName>
    </submittedName>
</protein>
<dbReference type="InterPro" id="IPR006638">
    <property type="entry name" value="Elp3/MiaA/NifB-like_rSAM"/>
</dbReference>
<dbReference type="NCBIfam" id="TIGR03904">
    <property type="entry name" value="SAM_YgiQ"/>
    <property type="match status" value="1"/>
</dbReference>
<keyword evidence="1 6" id="KW-0004">4Fe-4S</keyword>
<sequence length="693" mass="78930">MMEKTMQTGKRPITDWLPITRKEALSRGWDEIDVVLISGDAYVDHPSFGAAVIGRMIEAEGLRVAIVPQPNWQDDLRDFKKFGKPRLFFGVTGGCMDPMVNHYTANKRRRSNDAYTPGGEAGFRPDYATSVYTRILKDLYPDVPVMIGGIEASLRRVTHYDYWQDKLLPSIMASSNADLLVYGMGEQPLREIIRLAKKGVPLSSMHNIPQTGIMRPIEEPLPINKGWEDQQLHSHELCLKDKLAYAANFKHIEQESNKLYAKRLIQPIGEHHLIMNPPYKTMTQKEMDKSFDMPFTRLPHPKYDKRGVIPAWEMIKFSINMHRGCFGGCSFCTISAHQGKFIASRSQKSIMKEVEQVTEMPDFKGYISDMGGPSANMYNLKGIDQAICDKCVSPSCIHPVVCSNLDTNHQSMVDLLKKVDQHPKVKKAFVGSGIRYDLLVKSFNKNGDNSLDKYLDQVIGHHVSGRLKVAPEHTSDDTLKLMRKPSFKHFHEFKKKFDHYNEKHGLKQQLIPYFISSHPGCKEEDMANLAAETKNMGFQLEQVQDFTPTPMTVATVAYYAGVHPYTLKPIYTPKTKTEKLAQHQFFFWYKSEKREGIRRRLRELNREDLEAILLKGPVKSKNDRPSKSPVRNKKKSDMHQAFVSADGSSESSSKTRNGKKRSTTGVRDGKSRAKTTHNGGKSYKPNSKRKSRR</sequence>
<keyword evidence="5 6" id="KW-0411">Iron-sulfur</keyword>
<dbReference type="PANTHER" id="PTHR32331">
    <property type="entry name" value="UPF0313 PROTEIN YGIQ"/>
    <property type="match status" value="1"/>
</dbReference>
<feature type="binding site" evidence="6">
    <location>
        <position position="329"/>
    </location>
    <ligand>
        <name>[4Fe-4S] cluster</name>
        <dbReference type="ChEBI" id="CHEBI:49883"/>
        <note>4Fe-4S-S-AdoMet</note>
    </ligand>
</feature>
<dbReference type="RefSeq" id="WP_332920131.1">
    <property type="nucleotide sequence ID" value="NZ_AP025295.1"/>
</dbReference>
<evidence type="ECO:0000313" key="10">
    <source>
        <dbReference type="Proteomes" id="UP001354989"/>
    </source>
</evidence>
<dbReference type="Gene3D" id="3.80.30.20">
    <property type="entry name" value="tm_1862 like domain"/>
    <property type="match status" value="1"/>
</dbReference>
<dbReference type="SUPFAM" id="SSF102114">
    <property type="entry name" value="Radical SAM enzymes"/>
    <property type="match status" value="1"/>
</dbReference>
<comment type="cofactor">
    <cofactor evidence="6">
        <name>[4Fe-4S] cluster</name>
        <dbReference type="ChEBI" id="CHEBI:49883"/>
    </cofactor>
    <text evidence="6">Binds 1 [4Fe-4S] cluster. The cluster is coordinated with 3 cysteines and an exchangeable S-adenosyl-L-methionine.</text>
</comment>
<dbReference type="EMBL" id="AP025295">
    <property type="protein sequence ID" value="BDD01742.1"/>
    <property type="molecule type" value="Genomic_DNA"/>
</dbReference>
<accession>A0ABM7VL54</accession>
<name>A0ABM7VL54_9BACT</name>
<evidence type="ECO:0000259" key="8">
    <source>
        <dbReference type="PROSITE" id="PS51918"/>
    </source>
</evidence>